<comment type="caution">
    <text evidence="1">The sequence shown here is derived from an EMBL/GenBank/DDBJ whole genome shotgun (WGS) entry which is preliminary data.</text>
</comment>
<organism evidence="1 2">
    <name type="scientific">Actinoplanes cyaneus</name>
    <dbReference type="NCBI Taxonomy" id="52696"/>
    <lineage>
        <taxon>Bacteria</taxon>
        <taxon>Bacillati</taxon>
        <taxon>Actinomycetota</taxon>
        <taxon>Actinomycetes</taxon>
        <taxon>Micromonosporales</taxon>
        <taxon>Micromonosporaceae</taxon>
        <taxon>Actinoplanes</taxon>
    </lineage>
</organism>
<name>A0A919II77_9ACTN</name>
<accession>A0A919II77</accession>
<sequence length="300" mass="33146">MAELRVDHTLERSVTVSAPGAELFTYVYRPDTAQRESPKPYLHPIRTLAGDPVSLFRPHDHVWHKGIAWSLPHVGEHNFWGGPTYVHGRSYVQRENNGSAIHRRILDLARDRLVHELDWFSQAGAPVLTERRTLTFGLVDDASWVLTFGTALTNVSGATLAFGSPTTKGRENAGYGGLFWRGPRSFTGGVIRSPSAEGGDELRGERAEWFAFRGVHDGSGRRSTVLMVDDPGNPHHPPRWFARSEQFACLNPAPFFSEELDLSDRETIDFRYAVVVATGEPDAATLAGHGRAALRAAVTP</sequence>
<gene>
    <name evidence="1" type="ORF">Acy02nite_02460</name>
</gene>
<dbReference type="EMBL" id="BOMH01000002">
    <property type="protein sequence ID" value="GID62365.1"/>
    <property type="molecule type" value="Genomic_DNA"/>
</dbReference>
<evidence type="ECO:0000313" key="1">
    <source>
        <dbReference type="EMBL" id="GID62365.1"/>
    </source>
</evidence>
<proteinExistence type="predicted"/>
<evidence type="ECO:0008006" key="3">
    <source>
        <dbReference type="Google" id="ProtNLM"/>
    </source>
</evidence>
<protein>
    <recommendedName>
        <fullName evidence="3">Methane oxygenase PmoA</fullName>
    </recommendedName>
</protein>
<keyword evidence="2" id="KW-1185">Reference proteome</keyword>
<dbReference type="RefSeq" id="WP_203737696.1">
    <property type="nucleotide sequence ID" value="NZ_BAAAUC010000002.1"/>
</dbReference>
<reference evidence="1" key="1">
    <citation type="submission" date="2021-01" db="EMBL/GenBank/DDBJ databases">
        <title>Whole genome shotgun sequence of Actinoplanes cyaneus NBRC 14990.</title>
        <authorList>
            <person name="Komaki H."/>
            <person name="Tamura T."/>
        </authorList>
    </citation>
    <scope>NUCLEOTIDE SEQUENCE</scope>
    <source>
        <strain evidence="1">NBRC 14990</strain>
    </source>
</reference>
<dbReference type="Pfam" id="PF14100">
    <property type="entry name" value="DUF6807"/>
    <property type="match status" value="1"/>
</dbReference>
<dbReference type="InterPro" id="IPR029475">
    <property type="entry name" value="DUF6807"/>
</dbReference>
<dbReference type="Proteomes" id="UP000619479">
    <property type="component" value="Unassembled WGS sequence"/>
</dbReference>
<dbReference type="AlphaFoldDB" id="A0A919II77"/>
<evidence type="ECO:0000313" key="2">
    <source>
        <dbReference type="Proteomes" id="UP000619479"/>
    </source>
</evidence>